<protein>
    <submittedName>
        <fullName evidence="2">Uncharacterized protein</fullName>
    </submittedName>
</protein>
<proteinExistence type="predicted"/>
<name>A0AAV2ES45_9ROSI</name>
<evidence type="ECO:0000313" key="3">
    <source>
        <dbReference type="Proteomes" id="UP001497516"/>
    </source>
</evidence>
<feature type="region of interest" description="Disordered" evidence="1">
    <location>
        <begin position="1"/>
        <end position="130"/>
    </location>
</feature>
<keyword evidence="3" id="KW-1185">Reference proteome</keyword>
<organism evidence="2 3">
    <name type="scientific">Linum trigynum</name>
    <dbReference type="NCBI Taxonomy" id="586398"/>
    <lineage>
        <taxon>Eukaryota</taxon>
        <taxon>Viridiplantae</taxon>
        <taxon>Streptophyta</taxon>
        <taxon>Embryophyta</taxon>
        <taxon>Tracheophyta</taxon>
        <taxon>Spermatophyta</taxon>
        <taxon>Magnoliopsida</taxon>
        <taxon>eudicotyledons</taxon>
        <taxon>Gunneridae</taxon>
        <taxon>Pentapetalae</taxon>
        <taxon>rosids</taxon>
        <taxon>fabids</taxon>
        <taxon>Malpighiales</taxon>
        <taxon>Linaceae</taxon>
        <taxon>Linum</taxon>
    </lineage>
</organism>
<accession>A0AAV2ES45</accession>
<feature type="compositionally biased region" description="Basic residues" evidence="1">
    <location>
        <begin position="23"/>
        <end position="35"/>
    </location>
</feature>
<gene>
    <name evidence="2" type="ORF">LTRI10_LOCUS29647</name>
</gene>
<sequence>MKTQLENMGLDYQAPVIPGKAPSRPKKGASKKGKGKPASSRAKGTSEADAPAAPSGKENGRSSPRRIKPQRVPSEKNAPADIPPETEAPGSAQSDHALDIDEVPLSHRLKRKADDGESAHGKKQRTGEEAHVPAFVEKWLQPPRHKVVVECSDRSALERS</sequence>
<evidence type="ECO:0000313" key="2">
    <source>
        <dbReference type="EMBL" id="CAL1388736.1"/>
    </source>
</evidence>
<evidence type="ECO:0000256" key="1">
    <source>
        <dbReference type="SAM" id="MobiDB-lite"/>
    </source>
</evidence>
<feature type="compositionally biased region" description="Basic and acidic residues" evidence="1">
    <location>
        <begin position="112"/>
        <end position="130"/>
    </location>
</feature>
<reference evidence="2 3" key="1">
    <citation type="submission" date="2024-04" db="EMBL/GenBank/DDBJ databases">
        <authorList>
            <person name="Fracassetti M."/>
        </authorList>
    </citation>
    <scope>NUCLEOTIDE SEQUENCE [LARGE SCALE GENOMIC DNA]</scope>
</reference>
<dbReference type="Proteomes" id="UP001497516">
    <property type="component" value="Chromosome 5"/>
</dbReference>
<dbReference type="AlphaFoldDB" id="A0AAV2ES45"/>
<dbReference type="EMBL" id="OZ034818">
    <property type="protein sequence ID" value="CAL1388736.1"/>
    <property type="molecule type" value="Genomic_DNA"/>
</dbReference>